<evidence type="ECO:0000256" key="11">
    <source>
        <dbReference type="SAM" id="MobiDB-lite"/>
    </source>
</evidence>
<evidence type="ECO:0000256" key="12">
    <source>
        <dbReference type="SAM" id="Phobius"/>
    </source>
</evidence>
<keyword evidence="6 12" id="KW-1133">Transmembrane helix</keyword>
<dbReference type="SUPFAM" id="SSF55856">
    <property type="entry name" value="Cytochrome b5-like heme/steroid binding domain"/>
    <property type="match status" value="1"/>
</dbReference>
<dbReference type="OrthoDB" id="260091at2759"/>
<dbReference type="GO" id="GO:0016020">
    <property type="term" value="C:membrane"/>
    <property type="evidence" value="ECO:0007669"/>
    <property type="project" value="UniProtKB-SubCell"/>
</dbReference>
<keyword evidence="9" id="KW-0443">Lipid metabolism</keyword>
<name>A0A0G4GF57_VITBC</name>
<dbReference type="Pfam" id="PF00487">
    <property type="entry name" value="FA_desaturase"/>
    <property type="match status" value="1"/>
</dbReference>
<evidence type="ECO:0000256" key="5">
    <source>
        <dbReference type="ARBA" id="ARBA00022723"/>
    </source>
</evidence>
<evidence type="ECO:0000256" key="9">
    <source>
        <dbReference type="ARBA" id="ARBA00023098"/>
    </source>
</evidence>
<dbReference type="Proteomes" id="UP000041254">
    <property type="component" value="Unassembled WGS sequence"/>
</dbReference>
<evidence type="ECO:0000256" key="3">
    <source>
        <dbReference type="ARBA" id="ARBA00022617"/>
    </source>
</evidence>
<evidence type="ECO:0000256" key="8">
    <source>
        <dbReference type="ARBA" id="ARBA00023004"/>
    </source>
</evidence>
<dbReference type="SMART" id="SM01117">
    <property type="entry name" value="Cyt-b5"/>
    <property type="match status" value="1"/>
</dbReference>
<keyword evidence="4 12" id="KW-0812">Transmembrane</keyword>
<dbReference type="EMBL" id="CDMY01000646">
    <property type="protein sequence ID" value="CEM28175.1"/>
    <property type="molecule type" value="Genomic_DNA"/>
</dbReference>
<dbReference type="PROSITE" id="PS00191">
    <property type="entry name" value="CYTOCHROME_B5_1"/>
    <property type="match status" value="1"/>
</dbReference>
<dbReference type="InterPro" id="IPR018506">
    <property type="entry name" value="Cyt_B5_heme-BS"/>
</dbReference>
<keyword evidence="3" id="KW-0349">Heme</keyword>
<keyword evidence="15" id="KW-1185">Reference proteome</keyword>
<protein>
    <recommendedName>
        <fullName evidence="13">Cytochrome b5 heme-binding domain-containing protein</fullName>
    </recommendedName>
</protein>
<evidence type="ECO:0000313" key="14">
    <source>
        <dbReference type="EMBL" id="CEM28175.1"/>
    </source>
</evidence>
<feature type="transmembrane region" description="Helical" evidence="12">
    <location>
        <begin position="312"/>
        <end position="332"/>
    </location>
</feature>
<proteinExistence type="inferred from homology"/>
<dbReference type="InterPro" id="IPR005804">
    <property type="entry name" value="FA_desaturase_dom"/>
</dbReference>
<dbReference type="InterPro" id="IPR036400">
    <property type="entry name" value="Cyt_B5-like_heme/steroid_sf"/>
</dbReference>
<evidence type="ECO:0000256" key="4">
    <source>
        <dbReference type="ARBA" id="ARBA00022692"/>
    </source>
</evidence>
<feature type="region of interest" description="Disordered" evidence="11">
    <location>
        <begin position="1"/>
        <end position="26"/>
    </location>
</feature>
<keyword evidence="7" id="KW-0560">Oxidoreductase</keyword>
<dbReference type="InterPro" id="IPR001199">
    <property type="entry name" value="Cyt_B5-like_heme/steroid-bd"/>
</dbReference>
<dbReference type="STRING" id="1169540.A0A0G4GF57"/>
<keyword evidence="5" id="KW-0479">Metal-binding</keyword>
<dbReference type="AlphaFoldDB" id="A0A0G4GF57"/>
<dbReference type="Gene3D" id="3.10.120.10">
    <property type="entry name" value="Cytochrome b5-like heme/steroid binding domain"/>
    <property type="match status" value="1"/>
</dbReference>
<reference evidence="14 15" key="1">
    <citation type="submission" date="2014-11" db="EMBL/GenBank/DDBJ databases">
        <authorList>
            <person name="Zhu J."/>
            <person name="Qi W."/>
            <person name="Song R."/>
        </authorList>
    </citation>
    <scope>NUCLEOTIDE SEQUENCE [LARGE SCALE GENOMIC DNA]</scope>
</reference>
<evidence type="ECO:0000256" key="2">
    <source>
        <dbReference type="ARBA" id="ARBA00009295"/>
    </source>
</evidence>
<dbReference type="GO" id="GO:0046872">
    <property type="term" value="F:metal ion binding"/>
    <property type="evidence" value="ECO:0007669"/>
    <property type="project" value="UniProtKB-KW"/>
</dbReference>
<dbReference type="PIRSF" id="PIRSF015921">
    <property type="entry name" value="FA_sphinglp_des"/>
    <property type="match status" value="1"/>
</dbReference>
<accession>A0A0G4GF57</accession>
<evidence type="ECO:0000259" key="13">
    <source>
        <dbReference type="PROSITE" id="PS50255"/>
    </source>
</evidence>
<dbReference type="GO" id="GO:0020037">
    <property type="term" value="F:heme binding"/>
    <property type="evidence" value="ECO:0007669"/>
    <property type="project" value="InterPro"/>
</dbReference>
<feature type="transmembrane region" description="Helical" evidence="12">
    <location>
        <begin position="253"/>
        <end position="273"/>
    </location>
</feature>
<evidence type="ECO:0000313" key="15">
    <source>
        <dbReference type="Proteomes" id="UP000041254"/>
    </source>
</evidence>
<dbReference type="PROSITE" id="PS50255">
    <property type="entry name" value="CYTOCHROME_B5_2"/>
    <property type="match status" value="1"/>
</dbReference>
<sequence>MCQETVAPSKGPASPYTQQTEAPVGEKRVEMRVGDRVYDVTQFVKRHPGGSVIAYYAQQDATDAFDAFHQRSDKAKKVLNSLPSRPVADHDAKSFSAGDRAFIEDFRSFRQELIDEGYFDPSYAHVAYRLVELVAMFVLHFWLLSIGRWGLAAIVGGIATGRAGWVQHEGGHNSLTGIPWIDKAIQRVAIAFGVLTYGWKWNDTHNRHHATPQKVDHDFDIDTLPFVAFYKEALQIGRNRKSASKQWLKYQHWSFLPISAGLTGFAWAFYLHPKSYLLKKSRRDLVTFVLVVLRLVAHYLCCPAGWSLLPRVMSFVLTGFIGGMYLFGNFSVSHTHLPVTFRDENRNWVEYGINYTMNVDPNPVVSWWMGYLNCQIEHHLFPSMPQFRQTKLTHRTRAFCEKHGLNYQSMNYFQAVKATLMNLKHVADHISAADADKED</sequence>
<keyword evidence="10 12" id="KW-0472">Membrane</keyword>
<dbReference type="GO" id="GO:0006629">
    <property type="term" value="P:lipid metabolic process"/>
    <property type="evidence" value="ECO:0007669"/>
    <property type="project" value="UniProtKB-KW"/>
</dbReference>
<evidence type="ECO:0000256" key="6">
    <source>
        <dbReference type="ARBA" id="ARBA00022989"/>
    </source>
</evidence>
<gene>
    <name evidence="14" type="ORF">Vbra_17659</name>
</gene>
<dbReference type="PhylomeDB" id="A0A0G4GF57"/>
<organism evidence="14 15">
    <name type="scientific">Vitrella brassicaformis (strain CCMP3155)</name>
    <dbReference type="NCBI Taxonomy" id="1169540"/>
    <lineage>
        <taxon>Eukaryota</taxon>
        <taxon>Sar</taxon>
        <taxon>Alveolata</taxon>
        <taxon>Colpodellida</taxon>
        <taxon>Vitrellaceae</taxon>
        <taxon>Vitrella</taxon>
    </lineage>
</organism>
<dbReference type="Pfam" id="PF00173">
    <property type="entry name" value="Cyt-b5"/>
    <property type="match status" value="1"/>
</dbReference>
<comment type="subcellular location">
    <subcellularLocation>
        <location evidence="1">Membrane</location>
        <topology evidence="1">Multi-pass membrane protein</topology>
    </subcellularLocation>
</comment>
<dbReference type="PANTHER" id="PTHR19353">
    <property type="entry name" value="FATTY ACID DESATURASE 2"/>
    <property type="match status" value="1"/>
</dbReference>
<dbReference type="GO" id="GO:0016717">
    <property type="term" value="F:oxidoreductase activity, acting on paired donors, with oxidation of a pair of donors resulting in the reduction of molecular oxygen to two molecules of water"/>
    <property type="evidence" value="ECO:0007669"/>
    <property type="project" value="TreeGrafter"/>
</dbReference>
<dbReference type="VEuPathDB" id="CryptoDB:Vbra_17659"/>
<feature type="domain" description="Cytochrome b5 heme-binding" evidence="13">
    <location>
        <begin position="34"/>
        <end position="91"/>
    </location>
</feature>
<dbReference type="PANTHER" id="PTHR19353:SF88">
    <property type="entry name" value="DELTA(5) FATTY ACID DESATURASE FAT-4"/>
    <property type="match status" value="1"/>
</dbReference>
<keyword evidence="8" id="KW-0408">Iron</keyword>
<evidence type="ECO:0000256" key="7">
    <source>
        <dbReference type="ARBA" id="ARBA00023002"/>
    </source>
</evidence>
<dbReference type="InParanoid" id="A0A0G4GF57"/>
<dbReference type="InterPro" id="IPR012171">
    <property type="entry name" value="Fatty_acid_desaturase"/>
</dbReference>
<feature type="transmembrane region" description="Helical" evidence="12">
    <location>
        <begin position="285"/>
        <end position="306"/>
    </location>
</feature>
<evidence type="ECO:0000256" key="1">
    <source>
        <dbReference type="ARBA" id="ARBA00004141"/>
    </source>
</evidence>
<evidence type="ECO:0000256" key="10">
    <source>
        <dbReference type="ARBA" id="ARBA00023136"/>
    </source>
</evidence>
<comment type="similarity">
    <text evidence="2">Belongs to the fatty acid desaturase type 1 family.</text>
</comment>
<dbReference type="OMA" id="YAWWNDK"/>
<dbReference type="CDD" id="cd03506">
    <property type="entry name" value="Delta6-FADS-like"/>
    <property type="match status" value="1"/>
</dbReference>